<dbReference type="PANTHER" id="PTHR16052:SF0">
    <property type="entry name" value="TBCC DOMAIN-CONTAINING PROTEIN 1"/>
    <property type="match status" value="1"/>
</dbReference>
<dbReference type="GO" id="GO:0051661">
    <property type="term" value="P:maintenance of centrosome location"/>
    <property type="evidence" value="ECO:0007669"/>
    <property type="project" value="TreeGrafter"/>
</dbReference>
<dbReference type="AlphaFoldDB" id="A0A183A033"/>
<evidence type="ECO:0000256" key="1">
    <source>
        <dbReference type="SAM" id="MobiDB-lite"/>
    </source>
</evidence>
<dbReference type="WBParaSite" id="ECPE_0000031701-mRNA-1">
    <property type="protein sequence ID" value="ECPE_0000031701-mRNA-1"/>
    <property type="gene ID" value="ECPE_0000031701"/>
</dbReference>
<protein>
    <submittedName>
        <fullName evidence="2">Gag_p10 domain-containing protein</fullName>
    </submittedName>
</protein>
<sequence>LLGKGRCWDLLRPEHFYPFNIPLLLPSRLDHPDAALNTDGQEGLTRSTSGLDLSAALVTDTQRFFTDSDERGLKEYLTMVNTRLPVPLPMPYLLALRERATIYQKWPQHIANARLTPEQRQIFGTLVDQRFRQWLSESGNLRQLQLLELSTGHASNAQICNANGTQTDTGGVPPKANAIPPATVGPDRGHTSVPRSSSQGRRAERTRGIITSDGQLVNGSCL</sequence>
<dbReference type="PANTHER" id="PTHR16052">
    <property type="entry name" value="TBCC DOMAIN-CONTAINING PROTEIN 1"/>
    <property type="match status" value="1"/>
</dbReference>
<name>A0A183A033_9TREM</name>
<dbReference type="InterPro" id="IPR039589">
    <property type="entry name" value="TBCC1"/>
</dbReference>
<feature type="region of interest" description="Disordered" evidence="1">
    <location>
        <begin position="166"/>
        <end position="210"/>
    </location>
</feature>
<evidence type="ECO:0000313" key="2">
    <source>
        <dbReference type="WBParaSite" id="ECPE_0000031701-mRNA-1"/>
    </source>
</evidence>
<reference evidence="2" key="1">
    <citation type="submission" date="2016-06" db="UniProtKB">
        <authorList>
            <consortium name="WormBaseParasite"/>
        </authorList>
    </citation>
    <scope>IDENTIFICATION</scope>
</reference>
<dbReference type="GO" id="GO:0031616">
    <property type="term" value="C:spindle pole centrosome"/>
    <property type="evidence" value="ECO:0007669"/>
    <property type="project" value="TreeGrafter"/>
</dbReference>
<organism evidence="2">
    <name type="scientific">Echinostoma caproni</name>
    <dbReference type="NCBI Taxonomy" id="27848"/>
    <lineage>
        <taxon>Eukaryota</taxon>
        <taxon>Metazoa</taxon>
        <taxon>Spiralia</taxon>
        <taxon>Lophotrochozoa</taxon>
        <taxon>Platyhelminthes</taxon>
        <taxon>Trematoda</taxon>
        <taxon>Digenea</taxon>
        <taxon>Plagiorchiida</taxon>
        <taxon>Echinostomata</taxon>
        <taxon>Echinostomatoidea</taxon>
        <taxon>Echinostomatidae</taxon>
        <taxon>Echinostoma</taxon>
    </lineage>
</organism>
<proteinExistence type="predicted"/>
<accession>A0A183A033</accession>
<dbReference type="GO" id="GO:0051684">
    <property type="term" value="P:maintenance of Golgi location"/>
    <property type="evidence" value="ECO:0007669"/>
    <property type="project" value="TreeGrafter"/>
</dbReference>